<evidence type="ECO:0000256" key="4">
    <source>
        <dbReference type="ARBA" id="ARBA00022692"/>
    </source>
</evidence>
<dbReference type="GO" id="GO:0055085">
    <property type="term" value="P:transmembrane transport"/>
    <property type="evidence" value="ECO:0007669"/>
    <property type="project" value="InterPro"/>
</dbReference>
<dbReference type="OrthoDB" id="9815445at2"/>
<comment type="similarity">
    <text evidence="7">Belongs to the binding-protein-dependent transport system permease family.</text>
</comment>
<dbReference type="RefSeq" id="WP_115996007.1">
    <property type="nucleotide sequence ID" value="NZ_QRDY01000044.1"/>
</dbReference>
<evidence type="ECO:0000256" key="5">
    <source>
        <dbReference type="ARBA" id="ARBA00022989"/>
    </source>
</evidence>
<comment type="caution">
    <text evidence="9">The sequence shown here is derived from an EMBL/GenBank/DDBJ whole genome shotgun (WGS) entry which is preliminary data.</text>
</comment>
<feature type="domain" description="ABC transmembrane type-1" evidence="8">
    <location>
        <begin position="79"/>
        <end position="275"/>
    </location>
</feature>
<feature type="transmembrane region" description="Helical" evidence="7">
    <location>
        <begin position="21"/>
        <end position="42"/>
    </location>
</feature>
<dbReference type="SUPFAM" id="SSF161098">
    <property type="entry name" value="MetI-like"/>
    <property type="match status" value="1"/>
</dbReference>
<dbReference type="InterPro" id="IPR035906">
    <property type="entry name" value="MetI-like_sf"/>
</dbReference>
<dbReference type="Pfam" id="PF00528">
    <property type="entry name" value="BPD_transp_1"/>
    <property type="match status" value="1"/>
</dbReference>
<proteinExistence type="inferred from homology"/>
<comment type="subcellular location">
    <subcellularLocation>
        <location evidence="1 7">Cell membrane</location>
        <topology evidence="1 7">Multi-pass membrane protein</topology>
    </subcellularLocation>
</comment>
<feature type="transmembrane region" description="Helical" evidence="7">
    <location>
        <begin position="256"/>
        <end position="275"/>
    </location>
</feature>
<name>A0A3D9HNX5_9BACL</name>
<keyword evidence="6 7" id="KW-0472">Membrane</keyword>
<feature type="transmembrane region" description="Helical" evidence="7">
    <location>
        <begin position="197"/>
        <end position="224"/>
    </location>
</feature>
<evidence type="ECO:0000259" key="8">
    <source>
        <dbReference type="PROSITE" id="PS50928"/>
    </source>
</evidence>
<dbReference type="EMBL" id="QRDY01000044">
    <property type="protein sequence ID" value="RED51177.1"/>
    <property type="molecule type" value="Genomic_DNA"/>
</dbReference>
<feature type="transmembrane region" description="Helical" evidence="7">
    <location>
        <begin position="116"/>
        <end position="137"/>
    </location>
</feature>
<protein>
    <submittedName>
        <fullName evidence="9">Carbohydrate ABC transporter membrane protein 2 (CUT1 family)</fullName>
    </submittedName>
</protein>
<keyword evidence="3" id="KW-1003">Cell membrane</keyword>
<dbReference type="GO" id="GO:0005886">
    <property type="term" value="C:plasma membrane"/>
    <property type="evidence" value="ECO:0007669"/>
    <property type="project" value="UniProtKB-SubCell"/>
</dbReference>
<dbReference type="CDD" id="cd06261">
    <property type="entry name" value="TM_PBP2"/>
    <property type="match status" value="1"/>
</dbReference>
<gene>
    <name evidence="9" type="ORF">DFP95_14410</name>
</gene>
<dbReference type="AlphaFoldDB" id="A0A3D9HNX5"/>
<evidence type="ECO:0000256" key="1">
    <source>
        <dbReference type="ARBA" id="ARBA00004651"/>
    </source>
</evidence>
<feature type="transmembrane region" description="Helical" evidence="7">
    <location>
        <begin position="143"/>
        <end position="164"/>
    </location>
</feature>
<evidence type="ECO:0000313" key="10">
    <source>
        <dbReference type="Proteomes" id="UP000256869"/>
    </source>
</evidence>
<evidence type="ECO:0000256" key="6">
    <source>
        <dbReference type="ARBA" id="ARBA00023136"/>
    </source>
</evidence>
<keyword evidence="2 7" id="KW-0813">Transport</keyword>
<dbReference type="PROSITE" id="PS50928">
    <property type="entry name" value="ABC_TM1"/>
    <property type="match status" value="1"/>
</dbReference>
<keyword evidence="4 7" id="KW-0812">Transmembrane</keyword>
<reference evidence="9 10" key="1">
    <citation type="submission" date="2018-07" db="EMBL/GenBank/DDBJ databases">
        <title>Genomic Encyclopedia of Type Strains, Phase III (KMG-III): the genomes of soil and plant-associated and newly described type strains.</title>
        <authorList>
            <person name="Whitman W."/>
        </authorList>
    </citation>
    <scope>NUCLEOTIDE SEQUENCE [LARGE SCALE GENOMIC DNA]</scope>
    <source>
        <strain evidence="9 10">CECT 8236</strain>
    </source>
</reference>
<keyword evidence="10" id="KW-1185">Reference proteome</keyword>
<dbReference type="Proteomes" id="UP000256869">
    <property type="component" value="Unassembled WGS sequence"/>
</dbReference>
<dbReference type="PANTHER" id="PTHR43744">
    <property type="entry name" value="ABC TRANSPORTER PERMEASE PROTEIN MG189-RELATED-RELATED"/>
    <property type="match status" value="1"/>
</dbReference>
<keyword evidence="5 7" id="KW-1133">Transmembrane helix</keyword>
<sequence length="290" mass="32399">MNIERYDRLGWKNKLFDSVNIVFLLLLMLTMIIPFANVLALACSSGFASMQPDIILFPKDFSVEGFTIVWNSLNIWQPFLNSVIVTVIGTVLHVMLACIGGYVLIHPHVPGKKIMISFILVTMMIPQDAVMIPLYVVNKDLHLINTLSSLVISGLVSGFSILLMRNFFMVVPYEMAESAQIDGAGDLRIFSTMYMRLATSGLATITLFELVSRWNMLTAAILYINDSKKYTLQVALKAMILDTSSTSSNYLVTTNVRMAGILITIIPLLAVYPFVQRYFMKGIMLGANKE</sequence>
<evidence type="ECO:0000256" key="7">
    <source>
        <dbReference type="RuleBase" id="RU363032"/>
    </source>
</evidence>
<evidence type="ECO:0000256" key="3">
    <source>
        <dbReference type="ARBA" id="ARBA00022475"/>
    </source>
</evidence>
<evidence type="ECO:0000256" key="2">
    <source>
        <dbReference type="ARBA" id="ARBA00022448"/>
    </source>
</evidence>
<feature type="transmembrane region" description="Helical" evidence="7">
    <location>
        <begin position="79"/>
        <end position="104"/>
    </location>
</feature>
<dbReference type="PANTHER" id="PTHR43744:SF9">
    <property type="entry name" value="POLYGALACTURONAN_RHAMNOGALACTURONAN TRANSPORT SYSTEM PERMEASE PROTEIN YTCP"/>
    <property type="match status" value="1"/>
</dbReference>
<dbReference type="InterPro" id="IPR000515">
    <property type="entry name" value="MetI-like"/>
</dbReference>
<dbReference type="Gene3D" id="1.10.3720.10">
    <property type="entry name" value="MetI-like"/>
    <property type="match status" value="1"/>
</dbReference>
<evidence type="ECO:0000313" key="9">
    <source>
        <dbReference type="EMBL" id="RED51177.1"/>
    </source>
</evidence>
<organism evidence="9 10">
    <name type="scientific">Cohnella lupini</name>
    <dbReference type="NCBI Taxonomy" id="1294267"/>
    <lineage>
        <taxon>Bacteria</taxon>
        <taxon>Bacillati</taxon>
        <taxon>Bacillota</taxon>
        <taxon>Bacilli</taxon>
        <taxon>Bacillales</taxon>
        <taxon>Paenibacillaceae</taxon>
        <taxon>Cohnella</taxon>
    </lineage>
</organism>
<accession>A0A3D9HNX5</accession>